<gene>
    <name evidence="1" type="ORF">Goklo_013914</name>
</gene>
<keyword evidence="2" id="KW-1185">Reference proteome</keyword>
<reference evidence="1 2" key="1">
    <citation type="journal article" date="2019" name="Genome Biol. Evol.">
        <title>Insights into the evolution of the New World diploid cottons (Gossypium, subgenus Houzingenia) based on genome sequencing.</title>
        <authorList>
            <person name="Grover C.E."/>
            <person name="Arick M.A. 2nd"/>
            <person name="Thrash A."/>
            <person name="Conover J.L."/>
            <person name="Sanders W.S."/>
            <person name="Peterson D.G."/>
            <person name="Frelichowski J.E."/>
            <person name="Scheffler J.A."/>
            <person name="Scheffler B.E."/>
            <person name="Wendel J.F."/>
        </authorList>
    </citation>
    <scope>NUCLEOTIDE SEQUENCE [LARGE SCALE GENOMIC DNA]</scope>
    <source>
        <strain evidence="1">57</strain>
        <tissue evidence="1">Leaf</tissue>
    </source>
</reference>
<dbReference type="Proteomes" id="UP000593573">
    <property type="component" value="Unassembled WGS sequence"/>
</dbReference>
<evidence type="ECO:0000313" key="1">
    <source>
        <dbReference type="EMBL" id="MBA0645877.1"/>
    </source>
</evidence>
<organism evidence="1 2">
    <name type="scientific">Gossypium klotzschianum</name>
    <dbReference type="NCBI Taxonomy" id="34286"/>
    <lineage>
        <taxon>Eukaryota</taxon>
        <taxon>Viridiplantae</taxon>
        <taxon>Streptophyta</taxon>
        <taxon>Embryophyta</taxon>
        <taxon>Tracheophyta</taxon>
        <taxon>Spermatophyta</taxon>
        <taxon>Magnoliopsida</taxon>
        <taxon>eudicotyledons</taxon>
        <taxon>Gunneridae</taxon>
        <taxon>Pentapetalae</taxon>
        <taxon>rosids</taxon>
        <taxon>malvids</taxon>
        <taxon>Malvales</taxon>
        <taxon>Malvaceae</taxon>
        <taxon>Malvoideae</taxon>
        <taxon>Gossypium</taxon>
    </lineage>
</organism>
<protein>
    <submittedName>
        <fullName evidence="1">Uncharacterized protein</fullName>
    </submittedName>
</protein>
<proteinExistence type="predicted"/>
<dbReference type="OrthoDB" id="976054at2759"/>
<sequence length="74" mass="8600">MRTYYSWFKQGGSFGSGPESLEEIGRDTNQVESNLELAIKNLFQPFPSETYIQWNLKRTKIFVSVQLKGKRKVP</sequence>
<feature type="non-terminal residue" evidence="1">
    <location>
        <position position="74"/>
    </location>
</feature>
<name>A0A7J8U5W9_9ROSI</name>
<comment type="caution">
    <text evidence="1">The sequence shown here is derived from an EMBL/GenBank/DDBJ whole genome shotgun (WGS) entry which is preliminary data.</text>
</comment>
<evidence type="ECO:0000313" key="2">
    <source>
        <dbReference type="Proteomes" id="UP000593573"/>
    </source>
</evidence>
<dbReference type="AlphaFoldDB" id="A0A7J8U5W9"/>
<dbReference type="EMBL" id="JABFAB010000004">
    <property type="protein sequence ID" value="MBA0645877.1"/>
    <property type="molecule type" value="Genomic_DNA"/>
</dbReference>
<accession>A0A7J8U5W9</accession>